<feature type="region of interest" description="Disordered" evidence="1">
    <location>
        <begin position="428"/>
        <end position="470"/>
    </location>
</feature>
<keyword evidence="2" id="KW-0812">Transmembrane</keyword>
<keyword evidence="2" id="KW-1133">Transmembrane helix</keyword>
<dbReference type="Pfam" id="PF01522">
    <property type="entry name" value="Polysacc_deac_1"/>
    <property type="match status" value="1"/>
</dbReference>
<dbReference type="GO" id="GO:0005975">
    <property type="term" value="P:carbohydrate metabolic process"/>
    <property type="evidence" value="ECO:0007669"/>
    <property type="project" value="InterPro"/>
</dbReference>
<dbReference type="CDD" id="cd10959">
    <property type="entry name" value="CE4_NodB_like_3"/>
    <property type="match status" value="1"/>
</dbReference>
<dbReference type="PROSITE" id="PS51677">
    <property type="entry name" value="NODB"/>
    <property type="match status" value="1"/>
</dbReference>
<dbReference type="AlphaFoldDB" id="A0A934J9A4"/>
<keyword evidence="2" id="KW-0472">Membrane</keyword>
<keyword evidence="5" id="KW-1185">Reference proteome</keyword>
<dbReference type="Proteomes" id="UP000640274">
    <property type="component" value="Unassembled WGS sequence"/>
</dbReference>
<proteinExistence type="predicted"/>
<reference evidence="4" key="1">
    <citation type="submission" date="2020-12" db="EMBL/GenBank/DDBJ databases">
        <authorList>
            <person name="Huq M.A."/>
        </authorList>
    </citation>
    <scope>NUCLEOTIDE SEQUENCE</scope>
    <source>
        <strain evidence="4">MAHUQ-46</strain>
    </source>
</reference>
<dbReference type="EMBL" id="JAELUP010000103">
    <property type="protein sequence ID" value="MBJ6363006.1"/>
    <property type="molecule type" value="Genomic_DNA"/>
</dbReference>
<evidence type="ECO:0000313" key="5">
    <source>
        <dbReference type="Proteomes" id="UP000640274"/>
    </source>
</evidence>
<organism evidence="4 5">
    <name type="scientific">Paenibacillus roseus</name>
    <dbReference type="NCBI Taxonomy" id="2798579"/>
    <lineage>
        <taxon>Bacteria</taxon>
        <taxon>Bacillati</taxon>
        <taxon>Bacillota</taxon>
        <taxon>Bacilli</taxon>
        <taxon>Bacillales</taxon>
        <taxon>Paenibacillaceae</taxon>
        <taxon>Paenibacillus</taxon>
    </lineage>
</organism>
<protein>
    <submittedName>
        <fullName evidence="4">Polysaccharide deacetylase family protein</fullName>
    </submittedName>
</protein>
<comment type="caution">
    <text evidence="4">The sequence shown here is derived from an EMBL/GenBank/DDBJ whole genome shotgun (WGS) entry which is preliminary data.</text>
</comment>
<dbReference type="SUPFAM" id="SSF88713">
    <property type="entry name" value="Glycoside hydrolase/deacetylase"/>
    <property type="match status" value="1"/>
</dbReference>
<evidence type="ECO:0000259" key="3">
    <source>
        <dbReference type="PROSITE" id="PS51677"/>
    </source>
</evidence>
<sequence length="470" mass="54220">MENLMLWGFYILTFYAFLPGLISRTFGFRVFKKGHVKNEISLTFDDGPDPQYTPLLLDLLAKYNAKATFFVVGVHAEKHPELLRRMADEGHIIGIHNYVHKTNWLMRPKEVRRQINLTSDIIRKATRTTPVYYRPPWGIVNLFDFSRLGYLQIILWSAMFGDWRRRVGVRRLTKRMLKKLRPGEVLLLHDSGVTLGADREAPVNMLQALEVYLQAGIQSGFRFVTVTEMIKLTDRHFGRKPGKTGMVKRMLVSAWLGWERLFHLMFRLEPVGDGGGMFYYRVRPYHGKTLHLQDGRQIHNHDKIVELHFDNERLFKLMNKSKSLVQVAIAMIREVEKALPLIASQLAMRPDYRELRGIYGISLISRGSEGFGFTVLELPQNLFGRLTQFYLKLLLGILHPTGMQRINATRSSLTPKIMAMSIEEFKRRYSPDSGSEDPTHQNSADVKSGLKKLGREMNYGQDQAAKELVP</sequence>
<evidence type="ECO:0000256" key="2">
    <source>
        <dbReference type="SAM" id="Phobius"/>
    </source>
</evidence>
<evidence type="ECO:0000313" key="4">
    <source>
        <dbReference type="EMBL" id="MBJ6363006.1"/>
    </source>
</evidence>
<dbReference type="RefSeq" id="WP_199020594.1">
    <property type="nucleotide sequence ID" value="NZ_JAELUP010000103.1"/>
</dbReference>
<dbReference type="PANTHER" id="PTHR10587">
    <property type="entry name" value="GLYCOSYL TRANSFERASE-RELATED"/>
    <property type="match status" value="1"/>
</dbReference>
<feature type="transmembrane region" description="Helical" evidence="2">
    <location>
        <begin position="6"/>
        <end position="27"/>
    </location>
</feature>
<dbReference type="Pfam" id="PF22790">
    <property type="entry name" value="YkoP"/>
    <property type="match status" value="1"/>
</dbReference>
<dbReference type="InterPro" id="IPR002509">
    <property type="entry name" value="NODB_dom"/>
</dbReference>
<gene>
    <name evidence="4" type="ORF">JFN88_17535</name>
</gene>
<evidence type="ECO:0000256" key="1">
    <source>
        <dbReference type="SAM" id="MobiDB-lite"/>
    </source>
</evidence>
<dbReference type="Gene3D" id="3.20.20.370">
    <property type="entry name" value="Glycoside hydrolase/deacetylase"/>
    <property type="match status" value="1"/>
</dbReference>
<dbReference type="InterPro" id="IPR011330">
    <property type="entry name" value="Glyco_hydro/deAcase_b/a-brl"/>
</dbReference>
<dbReference type="InterPro" id="IPR050248">
    <property type="entry name" value="Polysacc_deacetylase_ArnD"/>
</dbReference>
<accession>A0A934J9A4</accession>
<name>A0A934J9A4_9BACL</name>
<dbReference type="GO" id="GO:0016810">
    <property type="term" value="F:hydrolase activity, acting on carbon-nitrogen (but not peptide) bonds"/>
    <property type="evidence" value="ECO:0007669"/>
    <property type="project" value="InterPro"/>
</dbReference>
<dbReference type="InterPro" id="IPR054467">
    <property type="entry name" value="YkoP-like_dom"/>
</dbReference>
<feature type="domain" description="NodB homology" evidence="3">
    <location>
        <begin position="38"/>
        <end position="224"/>
    </location>
</feature>